<dbReference type="InterPro" id="IPR000055">
    <property type="entry name" value="Restrct_endonuc_typeI_TRD"/>
</dbReference>
<protein>
    <submittedName>
        <fullName evidence="5">Restriction modification system DNA specificity domain-containing protein</fullName>
    </submittedName>
</protein>
<dbReference type="InterPro" id="IPR052021">
    <property type="entry name" value="Type-I_RS_S_subunit"/>
</dbReference>
<proteinExistence type="inferred from homology"/>
<dbReference type="SUPFAM" id="SSF116734">
    <property type="entry name" value="DNA methylase specificity domain"/>
    <property type="match status" value="2"/>
</dbReference>
<evidence type="ECO:0000256" key="3">
    <source>
        <dbReference type="ARBA" id="ARBA00023125"/>
    </source>
</evidence>
<dbReference type="GO" id="GO:0009307">
    <property type="term" value="P:DNA restriction-modification system"/>
    <property type="evidence" value="ECO:0007669"/>
    <property type="project" value="UniProtKB-KW"/>
</dbReference>
<feature type="domain" description="Type I restriction modification DNA specificity" evidence="4">
    <location>
        <begin position="2"/>
        <end position="163"/>
    </location>
</feature>
<evidence type="ECO:0000313" key="5">
    <source>
        <dbReference type="EMBL" id="AQY60796.1"/>
    </source>
</evidence>
<sequence>MKKVKLDNYVDILSGFAFKSSQFNDNKRGLPIVRIRNVKPAFSETYYDGEFNEKFLLNNGDILIGMDGEFNCEKWQGGKALLNQRVCRIKSISDFLDDQYLFYFLSPVLKIIESKSNFVTVKHLSVKQVQEIKIPLPPIASQRRIADILDKADEIIRKRKEAIALTEQLQKSIFLDMFGDPVINPKGWEKCQVKDIAKVKTGKTPSRKENDNYGNSIRWVKTTEVINSIIEETEEYLSEKGALQMNVFPEKTIIVAMYGQGKTRGRTALLANPSTTNQACAAILPSYKYNTIYLWELLKLSYYRLRELGRGGNQPNLNLDMIKTFEIIFPPLENQEKFEDIITKIQIQRAKNIKSLEESENLFNSLLQKAFKGEL</sequence>
<dbReference type="Gene3D" id="3.90.220.20">
    <property type="entry name" value="DNA methylase specificity domains"/>
    <property type="match status" value="2"/>
</dbReference>
<evidence type="ECO:0000256" key="2">
    <source>
        <dbReference type="ARBA" id="ARBA00022747"/>
    </source>
</evidence>
<comment type="similarity">
    <text evidence="1">Belongs to the type-I restriction system S methylase family.</text>
</comment>
<evidence type="ECO:0000259" key="4">
    <source>
        <dbReference type="Pfam" id="PF01420"/>
    </source>
</evidence>
<reference evidence="5" key="1">
    <citation type="journal article" date="2017" name="Front. Microbiol.">
        <title>Evolution of Anabaenopeptin Peptide Structural Variability in the Cyanobacterium Planktothrix.</title>
        <authorList>
            <person name="Entfellner E."/>
            <person name="Frei M."/>
            <person name="Christiansen G."/>
            <person name="Deng L."/>
            <person name="Blom J."/>
            <person name="Kurmayer R."/>
        </authorList>
    </citation>
    <scope>NUCLEOTIDE SEQUENCE</scope>
    <source>
        <strain evidence="5">No365</strain>
    </source>
</reference>
<dbReference type="Pfam" id="PF01420">
    <property type="entry name" value="Methylase_S"/>
    <property type="match status" value="2"/>
</dbReference>
<dbReference type="CDD" id="cd17257">
    <property type="entry name" value="RMtype1_S_EcoBI-TRD1-CR1_like"/>
    <property type="match status" value="1"/>
</dbReference>
<dbReference type="GO" id="GO:0003677">
    <property type="term" value="F:DNA binding"/>
    <property type="evidence" value="ECO:0007669"/>
    <property type="project" value="UniProtKB-KW"/>
</dbReference>
<dbReference type="PANTHER" id="PTHR30408">
    <property type="entry name" value="TYPE-1 RESTRICTION ENZYME ECOKI SPECIFICITY PROTEIN"/>
    <property type="match status" value="1"/>
</dbReference>
<keyword evidence="3" id="KW-0238">DNA-binding</keyword>
<dbReference type="AlphaFoldDB" id="A0A1U9WWX5"/>
<name>A0A1U9WWX5_PLAAG</name>
<feature type="domain" description="Type I restriction modification DNA specificity" evidence="4">
    <location>
        <begin position="185"/>
        <end position="347"/>
    </location>
</feature>
<evidence type="ECO:0000256" key="1">
    <source>
        <dbReference type="ARBA" id="ARBA00010923"/>
    </source>
</evidence>
<keyword evidence="2" id="KW-0680">Restriction system</keyword>
<gene>
    <name evidence="5" type="primary">N365_4145</name>
</gene>
<dbReference type="PANTHER" id="PTHR30408:SF12">
    <property type="entry name" value="TYPE I RESTRICTION ENZYME MJAVIII SPECIFICITY SUBUNIT"/>
    <property type="match status" value="1"/>
</dbReference>
<organism evidence="5">
    <name type="scientific">Planktothrix agardhii No365</name>
    <dbReference type="NCBI Taxonomy" id="1964474"/>
    <lineage>
        <taxon>Bacteria</taxon>
        <taxon>Bacillati</taxon>
        <taxon>Cyanobacteriota</taxon>
        <taxon>Cyanophyceae</taxon>
        <taxon>Oscillatoriophycideae</taxon>
        <taxon>Oscillatoriales</taxon>
        <taxon>Microcoleaceae</taxon>
        <taxon>Planktothrix</taxon>
    </lineage>
</organism>
<dbReference type="EMBL" id="KU665240">
    <property type="protein sequence ID" value="AQY60796.1"/>
    <property type="molecule type" value="Genomic_DNA"/>
</dbReference>
<dbReference type="InterPro" id="IPR044946">
    <property type="entry name" value="Restrct_endonuc_typeI_TRD_sf"/>
</dbReference>
<accession>A0A1U9WWX5</accession>